<evidence type="ECO:0000256" key="1">
    <source>
        <dbReference type="SAM" id="Phobius"/>
    </source>
</evidence>
<evidence type="ECO:0008006" key="4">
    <source>
        <dbReference type="Google" id="ProtNLM"/>
    </source>
</evidence>
<keyword evidence="3" id="KW-1185">Reference proteome</keyword>
<name>A0ABY3SK51_9BACL</name>
<evidence type="ECO:0000313" key="3">
    <source>
        <dbReference type="Proteomes" id="UP001649230"/>
    </source>
</evidence>
<evidence type="ECO:0000313" key="2">
    <source>
        <dbReference type="EMBL" id="UJF33868.1"/>
    </source>
</evidence>
<feature type="transmembrane region" description="Helical" evidence="1">
    <location>
        <begin position="6"/>
        <end position="25"/>
    </location>
</feature>
<sequence>MDTEAIVNFSALILALVISIGFVLVKVRKSYKRSTLILQSLGLGFLLFAAASLSAFFVYTDALNILVFWVIYLIAYVISSLINVTVIWIKDKKRPTLQM</sequence>
<gene>
    <name evidence="2" type="ORF">L0M14_00970</name>
</gene>
<organism evidence="2 3">
    <name type="scientific">Paenibacillus hexagrammi</name>
    <dbReference type="NCBI Taxonomy" id="2908839"/>
    <lineage>
        <taxon>Bacteria</taxon>
        <taxon>Bacillati</taxon>
        <taxon>Bacillota</taxon>
        <taxon>Bacilli</taxon>
        <taxon>Bacillales</taxon>
        <taxon>Paenibacillaceae</taxon>
        <taxon>Paenibacillus</taxon>
    </lineage>
</organism>
<feature type="transmembrane region" description="Helical" evidence="1">
    <location>
        <begin position="65"/>
        <end position="89"/>
    </location>
</feature>
<feature type="transmembrane region" description="Helical" evidence="1">
    <location>
        <begin position="37"/>
        <end position="59"/>
    </location>
</feature>
<keyword evidence="1" id="KW-1133">Transmembrane helix</keyword>
<keyword evidence="1" id="KW-0472">Membrane</keyword>
<reference evidence="2 3" key="1">
    <citation type="journal article" date="2024" name="Int. J. Syst. Evol. Microbiol.">
        <title>Paenibacillus hexagrammi sp. nov., a novel bacterium isolated from the gut content of Hexagrammos agrammus.</title>
        <authorList>
            <person name="Jung H.K."/>
            <person name="Kim D.G."/>
            <person name="Zin H."/>
            <person name="Park J."/>
            <person name="Jung H."/>
            <person name="Kim Y.O."/>
            <person name="Kong H.J."/>
            <person name="Kim J.W."/>
            <person name="Kim Y.S."/>
        </authorList>
    </citation>
    <scope>NUCLEOTIDE SEQUENCE [LARGE SCALE GENOMIC DNA]</scope>
    <source>
        <strain evidence="2 3">YPD9-1</strain>
    </source>
</reference>
<keyword evidence="1" id="KW-0812">Transmembrane</keyword>
<dbReference type="Proteomes" id="UP001649230">
    <property type="component" value="Chromosome"/>
</dbReference>
<dbReference type="RefSeq" id="WP_235120259.1">
    <property type="nucleotide sequence ID" value="NZ_CP090978.1"/>
</dbReference>
<proteinExistence type="predicted"/>
<protein>
    <recommendedName>
        <fullName evidence="4">YesK-like protein</fullName>
    </recommendedName>
</protein>
<accession>A0ABY3SK51</accession>
<dbReference type="EMBL" id="CP090978">
    <property type="protein sequence ID" value="UJF33868.1"/>
    <property type="molecule type" value="Genomic_DNA"/>
</dbReference>